<dbReference type="InterPro" id="IPR036397">
    <property type="entry name" value="RNaseH_sf"/>
</dbReference>
<feature type="compositionally biased region" description="Basic and acidic residues" evidence="1">
    <location>
        <begin position="56"/>
        <end position="75"/>
    </location>
</feature>
<dbReference type="AlphaFoldDB" id="A0A060T096"/>
<feature type="compositionally biased region" description="Acidic residues" evidence="1">
    <location>
        <begin position="248"/>
        <end position="263"/>
    </location>
</feature>
<evidence type="ECO:0000313" key="2">
    <source>
        <dbReference type="EMBL" id="CDO77934.1"/>
    </source>
</evidence>
<comment type="caution">
    <text evidence="2">The sequence shown here is derived from an EMBL/GenBank/DDBJ whole genome shotgun (WGS) entry which is preliminary data.</text>
</comment>
<evidence type="ECO:0000313" key="3">
    <source>
        <dbReference type="Proteomes" id="UP000029665"/>
    </source>
</evidence>
<evidence type="ECO:0000256" key="1">
    <source>
        <dbReference type="SAM" id="MobiDB-lite"/>
    </source>
</evidence>
<reference evidence="2" key="1">
    <citation type="submission" date="2014-01" db="EMBL/GenBank/DDBJ databases">
        <title>The genome of the white-rot fungus Pycnoporus cinnabarinus: a basidiomycete model with a versatile arsenal for lignocellulosic biomass breakdown.</title>
        <authorList>
            <person name="Levasseur A."/>
            <person name="Lomascolo A."/>
            <person name="Ruiz-Duenas F.J."/>
            <person name="Uzan E."/>
            <person name="Piumi F."/>
            <person name="Kues U."/>
            <person name="Ram A.F.J."/>
            <person name="Murat C."/>
            <person name="Haon M."/>
            <person name="Benoit I."/>
            <person name="Arfi Y."/>
            <person name="Chevret D."/>
            <person name="Drula E."/>
            <person name="Kwon M.J."/>
            <person name="Gouret P."/>
            <person name="Lesage-Meessen L."/>
            <person name="Lombard V."/>
            <person name="Mariette J."/>
            <person name="Noirot C."/>
            <person name="Park J."/>
            <person name="Patyshakuliyeva A."/>
            <person name="Wieneger R.A.B."/>
            <person name="Wosten H.A.B."/>
            <person name="Martin F."/>
            <person name="Coutinho P.M."/>
            <person name="de Vries R."/>
            <person name="Martinez A.T."/>
            <person name="Klopp C."/>
            <person name="Pontarotti P."/>
            <person name="Henrissat B."/>
            <person name="Record E."/>
        </authorList>
    </citation>
    <scope>NUCLEOTIDE SEQUENCE [LARGE SCALE GENOMIC DNA]</scope>
    <source>
        <strain evidence="2">BRFM137</strain>
    </source>
</reference>
<gene>
    <name evidence="2" type="ORF">BN946_scf184610.g1</name>
</gene>
<dbReference type="Proteomes" id="UP000029665">
    <property type="component" value="Unassembled WGS sequence"/>
</dbReference>
<dbReference type="EMBL" id="CCBP010000560">
    <property type="protein sequence ID" value="CDO77934.1"/>
    <property type="molecule type" value="Genomic_DNA"/>
</dbReference>
<feature type="compositionally biased region" description="Acidic residues" evidence="1">
    <location>
        <begin position="76"/>
        <end position="95"/>
    </location>
</feature>
<feature type="compositionally biased region" description="Acidic residues" evidence="1">
    <location>
        <begin position="43"/>
        <end position="55"/>
    </location>
</feature>
<dbReference type="GO" id="GO:0003676">
    <property type="term" value="F:nucleic acid binding"/>
    <property type="evidence" value="ECO:0007669"/>
    <property type="project" value="InterPro"/>
</dbReference>
<dbReference type="STRING" id="5643.A0A060T096"/>
<proteinExistence type="predicted"/>
<keyword evidence="3" id="KW-1185">Reference proteome</keyword>
<feature type="compositionally biased region" description="Polar residues" evidence="1">
    <location>
        <begin position="209"/>
        <end position="219"/>
    </location>
</feature>
<protein>
    <recommendedName>
        <fullName evidence="4">Tc1-like transposase DDE domain-containing protein</fullName>
    </recommendedName>
</protein>
<dbReference type="PANTHER" id="PTHR35871:SF1">
    <property type="entry name" value="CXC1-LIKE CYSTEINE CLUSTER ASSOCIATED WITH KDZ TRANSPOSASES DOMAIN-CONTAINING PROTEIN"/>
    <property type="match status" value="1"/>
</dbReference>
<dbReference type="HOGENOM" id="CLU_005726_6_2_1"/>
<dbReference type="PANTHER" id="PTHR35871">
    <property type="entry name" value="EXPRESSED PROTEIN"/>
    <property type="match status" value="1"/>
</dbReference>
<dbReference type="OrthoDB" id="2753432at2759"/>
<accession>A0A060T096</accession>
<sequence>MARGRPPKRKRVTSGLRNHRSVLARTSPDEPEHPKHPGGSAAEDPDEPIDAEDDSERNLLLEDSLKPRPELAKDSDTEESDVDEESEWEELESEDVLASFVEASRRLEGGLSDDEEWLPATQLRNMRKDAARKRDRPQEYKKGPDIGSKAPCTQRRYRRLLQGQTNLNAFVTFTARETNRQSSPGVSESGDGNVGLEAEVGVEAARMASLSQEAASSDSPAEFTPPAEGRAASLGSADSNAGAVTDGDGNEEDGWESEEDNLEEMGGGAEIRGWKELREQVKVDLKKKSPPLSLAQTNQLIIIRNFATLRLKGFGRITASQEIARQWHEGEGTHLARCVRALARHYQVFEQLPIEKRGGKRESRSHLYDESVRRSARAWLTSQPNGEVTPKRFQDALNTTILPSLGIELRTPLSVRTARRWLIKLGWRHVTLRKGVYMDGHERKDVVQYRNNVFLPRMAEFEARMDHYDGPDLALTPADLCPGEKKVIALFHDECCFHVNDYKRSAWLPEGATILQKKGKGRLIHVSDFITAVSGRLVLLDANGEIVEDARKIIFPGSNGDPWWDMAQLIEQVKRAITIFERAHPGCTALFVFDQSSAHAALSPIALRPFEMNKTNGGRQRKQCDTIIPMSNPDPDVRGQPQKMTLENGQAKGLQQVLTERGFTDLHKLRAKCSPVCPFESTGCCMARLFSQQDDVKNQESMLEMVIKEAGHECIFLPKFHCELNPIEMYWGWCKYRYREVVKKNFEDAKRVAVAALDSCPIATIRRFINKSWRFMSAYRQGLTGAAAAWAVRKQKQHRQVSRAAMMALDAVVN</sequence>
<feature type="region of interest" description="Disordered" evidence="1">
    <location>
        <begin position="1"/>
        <end position="152"/>
    </location>
</feature>
<feature type="compositionally biased region" description="Basic residues" evidence="1">
    <location>
        <begin position="1"/>
        <end position="22"/>
    </location>
</feature>
<dbReference type="OMA" id="WDTEQLL"/>
<evidence type="ECO:0008006" key="4">
    <source>
        <dbReference type="Google" id="ProtNLM"/>
    </source>
</evidence>
<name>A0A060T096_PYCCI</name>
<dbReference type="Gene3D" id="3.30.420.10">
    <property type="entry name" value="Ribonuclease H-like superfamily/Ribonuclease H"/>
    <property type="match status" value="1"/>
</dbReference>
<organism evidence="2 3">
    <name type="scientific">Pycnoporus cinnabarinus</name>
    <name type="common">Cinnabar-red polypore</name>
    <name type="synonym">Trametes cinnabarina</name>
    <dbReference type="NCBI Taxonomy" id="5643"/>
    <lineage>
        <taxon>Eukaryota</taxon>
        <taxon>Fungi</taxon>
        <taxon>Dikarya</taxon>
        <taxon>Basidiomycota</taxon>
        <taxon>Agaricomycotina</taxon>
        <taxon>Agaricomycetes</taxon>
        <taxon>Polyporales</taxon>
        <taxon>Polyporaceae</taxon>
        <taxon>Trametes</taxon>
    </lineage>
</organism>
<feature type="region of interest" description="Disordered" evidence="1">
    <location>
        <begin position="208"/>
        <end position="273"/>
    </location>
</feature>